<evidence type="ECO:0000313" key="2">
    <source>
        <dbReference type="EMBL" id="KAK8232222.1"/>
    </source>
</evidence>
<dbReference type="Proteomes" id="UP001492380">
    <property type="component" value="Unassembled WGS sequence"/>
</dbReference>
<name>A0ABR1YL13_9PEZI</name>
<organism evidence="2 3">
    <name type="scientific">Phyllosticta capitalensis</name>
    <dbReference type="NCBI Taxonomy" id="121624"/>
    <lineage>
        <taxon>Eukaryota</taxon>
        <taxon>Fungi</taxon>
        <taxon>Dikarya</taxon>
        <taxon>Ascomycota</taxon>
        <taxon>Pezizomycotina</taxon>
        <taxon>Dothideomycetes</taxon>
        <taxon>Dothideomycetes incertae sedis</taxon>
        <taxon>Botryosphaeriales</taxon>
        <taxon>Phyllostictaceae</taxon>
        <taxon>Phyllosticta</taxon>
    </lineage>
</organism>
<reference evidence="2 3" key="1">
    <citation type="submission" date="2024-04" db="EMBL/GenBank/DDBJ databases">
        <title>Phyllosticta paracitricarpa is synonymous to the EU quarantine fungus P. citricarpa based on phylogenomic analyses.</title>
        <authorList>
            <consortium name="Lawrence Berkeley National Laboratory"/>
            <person name="Van Ingen-Buijs V.A."/>
            <person name="Van Westerhoven A.C."/>
            <person name="Haridas S."/>
            <person name="Skiadas P."/>
            <person name="Martin F."/>
            <person name="Groenewald J.Z."/>
            <person name="Crous P.W."/>
            <person name="Seidl M.F."/>
        </authorList>
    </citation>
    <scope>NUCLEOTIDE SEQUENCE [LARGE SCALE GENOMIC DNA]</scope>
    <source>
        <strain evidence="2 3">CBS 123374</strain>
    </source>
</reference>
<dbReference type="EMBL" id="JBBWRZ010000007">
    <property type="protein sequence ID" value="KAK8232222.1"/>
    <property type="molecule type" value="Genomic_DNA"/>
</dbReference>
<gene>
    <name evidence="2" type="ORF">HDK90DRAFT_489519</name>
</gene>
<proteinExistence type="predicted"/>
<evidence type="ECO:0000256" key="1">
    <source>
        <dbReference type="SAM" id="MobiDB-lite"/>
    </source>
</evidence>
<feature type="compositionally biased region" description="Polar residues" evidence="1">
    <location>
        <begin position="1"/>
        <end position="11"/>
    </location>
</feature>
<protein>
    <submittedName>
        <fullName evidence="2">Uncharacterized protein</fullName>
    </submittedName>
</protein>
<accession>A0ABR1YL13</accession>
<comment type="caution">
    <text evidence="2">The sequence shown here is derived from an EMBL/GenBank/DDBJ whole genome shotgun (WGS) entry which is preliminary data.</text>
</comment>
<feature type="compositionally biased region" description="Basic and acidic residues" evidence="1">
    <location>
        <begin position="751"/>
        <end position="760"/>
    </location>
</feature>
<feature type="region of interest" description="Disordered" evidence="1">
    <location>
        <begin position="732"/>
        <end position="760"/>
    </location>
</feature>
<feature type="compositionally biased region" description="Polar residues" evidence="1">
    <location>
        <begin position="41"/>
        <end position="56"/>
    </location>
</feature>
<feature type="compositionally biased region" description="Polar residues" evidence="1">
    <location>
        <begin position="20"/>
        <end position="29"/>
    </location>
</feature>
<evidence type="ECO:0000313" key="3">
    <source>
        <dbReference type="Proteomes" id="UP001492380"/>
    </source>
</evidence>
<keyword evidence="3" id="KW-1185">Reference proteome</keyword>
<feature type="region of interest" description="Disordered" evidence="1">
    <location>
        <begin position="1"/>
        <end position="140"/>
    </location>
</feature>
<sequence length="760" mass="83717">MDPSNLTSNDRIVTYLGDQNLPNNSSLAPLSQGPYPEKAGSSYTTMEHGTGRQSPNDLGGDDYDMLSESVAVSDDEADTISSSDFANVGPTSEDVCSVVGTDTSTEDNLSGDEEEVEPVFQPSDSNTTTRADIRDPSDSVFYDPVHADVKQQDEGNKEELVLTLDDHFDYSSRGRSGPFRLGSFAKLHFGAARSPMTWAGPFCIKFTGLPLNPDLAASIKDCIRKKIASALDAGRPDIDYEPKRLAVVRIPGSDIELVPTSEIYMVPEDPTADDSSPDLEVVFHDATNQEWTAPETDAPTLHLTFDVTTNAQHERFQPAKGALCLVVGGSQETCTIPASLDAFLDLHPIYLNRHLASIGLDKSQKEPRSLKDILMEIYELEDKTTVLRRQFVESARDAWANRRTHFKTLGLVMLGLFLFYASAMMKERLLSGNLEPQKPSPTTSDATALSSAIDAFSGRSATPDWTSAVPAVKPNKDLIAAKDAEKSTRIEPMVHPFSPKANESDEFKIHVIGDHHFVLTPPKGWASLKKPPVLVISVLRGNQKIRHEHDQLVDGVYAVSIESHEAFGILDVSISTTSKPRIQQTLKVDFRSSWLKMLRWTSMTEKALGMVKSDVAVAQSNAKNTSLQFLKGLEVFKGTTKNATEDAVKSLAVVGERALQLFDQGVARALRRTVEAVDEERALVQVAADAVMELKESAKENIRKARANAVAITNTLSKKFQRGKAMPFHELKKKIKQDRLRAKEKARRASRARERRQTKP</sequence>